<comment type="caution">
    <text evidence="8">The sequence shown here is derived from an EMBL/GenBank/DDBJ whole genome shotgun (WGS) entry which is preliminary data.</text>
</comment>
<dbReference type="InterPro" id="IPR000620">
    <property type="entry name" value="EamA_dom"/>
</dbReference>
<evidence type="ECO:0000256" key="2">
    <source>
        <dbReference type="ARBA" id="ARBA00007635"/>
    </source>
</evidence>
<keyword evidence="4 6" id="KW-1133">Transmembrane helix</keyword>
<dbReference type="InterPro" id="IPR008927">
    <property type="entry name" value="6-PGluconate_DH-like_C_sf"/>
</dbReference>
<evidence type="ECO:0000256" key="5">
    <source>
        <dbReference type="ARBA" id="ARBA00023136"/>
    </source>
</evidence>
<gene>
    <name evidence="8" type="ORF">Tco_1055095</name>
</gene>
<protein>
    <submittedName>
        <fullName evidence="8">WAT1-related protein</fullName>
    </submittedName>
</protein>
<keyword evidence="9" id="KW-1185">Reference proteome</keyword>
<accession>A0ABQ5H108</accession>
<feature type="transmembrane region" description="Helical" evidence="6">
    <location>
        <begin position="12"/>
        <end position="35"/>
    </location>
</feature>
<dbReference type="Gene3D" id="1.10.1040.10">
    <property type="entry name" value="N-(1-d-carboxylethyl)-l-norvaline Dehydrogenase, domain 2"/>
    <property type="match status" value="1"/>
</dbReference>
<proteinExistence type="inferred from homology"/>
<dbReference type="Pfam" id="PF00892">
    <property type="entry name" value="EamA"/>
    <property type="match status" value="1"/>
</dbReference>
<reference evidence="8" key="1">
    <citation type="journal article" date="2022" name="Int. J. Mol. Sci.">
        <title>Draft Genome of Tanacetum Coccineum: Genomic Comparison of Closely Related Tanacetum-Family Plants.</title>
        <authorList>
            <person name="Yamashiro T."/>
            <person name="Shiraishi A."/>
            <person name="Nakayama K."/>
            <person name="Satake H."/>
        </authorList>
    </citation>
    <scope>NUCLEOTIDE SEQUENCE</scope>
</reference>
<feature type="transmembrane region" description="Helical" evidence="6">
    <location>
        <begin position="101"/>
        <end position="121"/>
    </location>
</feature>
<evidence type="ECO:0000313" key="9">
    <source>
        <dbReference type="Proteomes" id="UP001151760"/>
    </source>
</evidence>
<dbReference type="SUPFAM" id="SSF48179">
    <property type="entry name" value="6-phosphogluconate dehydrogenase C-terminal domain-like"/>
    <property type="match status" value="1"/>
</dbReference>
<feature type="transmembrane region" description="Helical" evidence="6">
    <location>
        <begin position="41"/>
        <end position="64"/>
    </location>
</feature>
<name>A0ABQ5H108_9ASTR</name>
<dbReference type="SMART" id="SM01350">
    <property type="entry name" value="6PGD"/>
    <property type="match status" value="1"/>
</dbReference>
<comment type="subcellular location">
    <subcellularLocation>
        <location evidence="1">Membrane</location>
        <topology evidence="1">Multi-pass membrane protein</topology>
    </subcellularLocation>
</comment>
<feature type="transmembrane region" description="Helical" evidence="6">
    <location>
        <begin position="215"/>
        <end position="236"/>
    </location>
</feature>
<organism evidence="8 9">
    <name type="scientific">Tanacetum coccineum</name>
    <dbReference type="NCBI Taxonomy" id="301880"/>
    <lineage>
        <taxon>Eukaryota</taxon>
        <taxon>Viridiplantae</taxon>
        <taxon>Streptophyta</taxon>
        <taxon>Embryophyta</taxon>
        <taxon>Tracheophyta</taxon>
        <taxon>Spermatophyta</taxon>
        <taxon>Magnoliopsida</taxon>
        <taxon>eudicotyledons</taxon>
        <taxon>Gunneridae</taxon>
        <taxon>Pentapetalae</taxon>
        <taxon>asterids</taxon>
        <taxon>campanulids</taxon>
        <taxon>Asterales</taxon>
        <taxon>Asteraceae</taxon>
        <taxon>Asteroideae</taxon>
        <taxon>Anthemideae</taxon>
        <taxon>Anthemidinae</taxon>
        <taxon>Tanacetum</taxon>
    </lineage>
</organism>
<feature type="transmembrane region" description="Helical" evidence="6">
    <location>
        <begin position="248"/>
        <end position="268"/>
    </location>
</feature>
<dbReference type="InterPro" id="IPR030184">
    <property type="entry name" value="WAT1-related"/>
</dbReference>
<dbReference type="EMBL" id="BQNB010019022">
    <property type="protein sequence ID" value="GJT80753.1"/>
    <property type="molecule type" value="Genomic_DNA"/>
</dbReference>
<dbReference type="Pfam" id="PF00393">
    <property type="entry name" value="6PGD"/>
    <property type="match status" value="1"/>
</dbReference>
<sequence length="507" mass="56272">METKAVVLGDLVPCILMALMEVCTIGLTILASTILSKGLSPFVFVVYTNALASILLLPYNTFIVTRNKKDELIPRFLLLGFVGVTLAQNLAFVGLSYSSPIVAIGMGCLIPSMSFILAVICRKTNVDLGSSSSRTKLVGTLISIIGAALLILYRGPVVRDPLSHLQLSAAPKLFVFLSTHENWVLGCALFAGASLAFSVWNIIQVETLEKCPQVMTVASSYSLFGTLQSALLALIIERDPSAWRLEFDMGLLIIVATAIFGSLVKSHVHMWCIRRKSQFYVTMFKPLGVPIAGMFGSIFFADTFHYGSLMAATVTAVGYYTMMWGQIREDESRSGKVDLVEETTPLLQGEDQDGERKRLQKADKGGRFMVDEFLESTEMKLRSYWMECSRQLALYASIICSYAQGMKLIHARSVLEGENWAMDLSELVKVWKGCSVVESRSLNHIKKAYDTNPDLANLLMDPMYAKEMIERHSAWRRVVCHAINRGISTPAMTSSLSYFDAHRREKL</sequence>
<dbReference type="InterPro" id="IPR037185">
    <property type="entry name" value="EmrE-like"/>
</dbReference>
<dbReference type="SUPFAM" id="SSF103481">
    <property type="entry name" value="Multidrug resistance efflux transporter EmrE"/>
    <property type="match status" value="1"/>
</dbReference>
<dbReference type="Proteomes" id="UP001151760">
    <property type="component" value="Unassembled WGS sequence"/>
</dbReference>
<reference evidence="8" key="2">
    <citation type="submission" date="2022-01" db="EMBL/GenBank/DDBJ databases">
        <authorList>
            <person name="Yamashiro T."/>
            <person name="Shiraishi A."/>
            <person name="Satake H."/>
            <person name="Nakayama K."/>
        </authorList>
    </citation>
    <scope>NUCLEOTIDE SEQUENCE</scope>
</reference>
<feature type="transmembrane region" description="Helical" evidence="6">
    <location>
        <begin position="76"/>
        <end position="95"/>
    </location>
</feature>
<comment type="similarity">
    <text evidence="2">Belongs to the drug/metabolite transporter (DMT) superfamily. Plant drug/metabolite exporter (P-DME) (TC 2.A.7.4) family.</text>
</comment>
<feature type="transmembrane region" description="Helical" evidence="6">
    <location>
        <begin position="133"/>
        <end position="153"/>
    </location>
</feature>
<dbReference type="PANTHER" id="PTHR31218">
    <property type="entry name" value="WAT1-RELATED PROTEIN"/>
    <property type="match status" value="1"/>
</dbReference>
<evidence type="ECO:0000256" key="4">
    <source>
        <dbReference type="ARBA" id="ARBA00022989"/>
    </source>
</evidence>
<evidence type="ECO:0000313" key="8">
    <source>
        <dbReference type="EMBL" id="GJT80753.1"/>
    </source>
</evidence>
<evidence type="ECO:0000256" key="3">
    <source>
        <dbReference type="ARBA" id="ARBA00022692"/>
    </source>
</evidence>
<keyword evidence="5 6" id="KW-0472">Membrane</keyword>
<evidence type="ECO:0000256" key="1">
    <source>
        <dbReference type="ARBA" id="ARBA00004141"/>
    </source>
</evidence>
<feature type="transmembrane region" description="Helical" evidence="6">
    <location>
        <begin position="280"/>
        <end position="300"/>
    </location>
</feature>
<dbReference type="InterPro" id="IPR006114">
    <property type="entry name" value="6PGDH_C"/>
</dbReference>
<dbReference type="InterPro" id="IPR013328">
    <property type="entry name" value="6PGD_dom2"/>
</dbReference>
<feature type="domain" description="6-phosphogluconate dehydrogenase C-terminal" evidence="7">
    <location>
        <begin position="346"/>
        <end position="507"/>
    </location>
</feature>
<keyword evidence="3 6" id="KW-0812">Transmembrane</keyword>
<evidence type="ECO:0000256" key="6">
    <source>
        <dbReference type="SAM" id="Phobius"/>
    </source>
</evidence>
<feature type="transmembrane region" description="Helical" evidence="6">
    <location>
        <begin position="183"/>
        <end position="203"/>
    </location>
</feature>
<evidence type="ECO:0000259" key="7">
    <source>
        <dbReference type="SMART" id="SM01350"/>
    </source>
</evidence>